<sequence length="90" mass="9647">MAQRDAPLACTLSLRQTSGHPYFSHWQKAIGIMAAANPVLRHGLAHSAMPGPGKQALSHFQAGIIFGQRRTLCLQQQVLDGLSSVLASDI</sequence>
<name>L9JZN8_TUPCH</name>
<reference evidence="2" key="2">
    <citation type="journal article" date="2013" name="Nat. Commun.">
        <title>Genome of the Chinese tree shrew.</title>
        <authorList>
            <person name="Fan Y."/>
            <person name="Huang Z.Y."/>
            <person name="Cao C.C."/>
            <person name="Chen C.S."/>
            <person name="Chen Y.X."/>
            <person name="Fan D.D."/>
            <person name="He J."/>
            <person name="Hou H.L."/>
            <person name="Hu L."/>
            <person name="Hu X.T."/>
            <person name="Jiang X.T."/>
            <person name="Lai R."/>
            <person name="Lang Y.S."/>
            <person name="Liang B."/>
            <person name="Liao S.G."/>
            <person name="Mu D."/>
            <person name="Ma Y.Y."/>
            <person name="Niu Y.Y."/>
            <person name="Sun X.Q."/>
            <person name="Xia J.Q."/>
            <person name="Xiao J."/>
            <person name="Xiong Z.Q."/>
            <person name="Xu L."/>
            <person name="Yang L."/>
            <person name="Zhang Y."/>
            <person name="Zhao W."/>
            <person name="Zhao X.D."/>
            <person name="Zheng Y.T."/>
            <person name="Zhou J.M."/>
            <person name="Zhu Y.B."/>
            <person name="Zhang G.J."/>
            <person name="Wang J."/>
            <person name="Yao Y.G."/>
        </authorList>
    </citation>
    <scope>NUCLEOTIDE SEQUENCE [LARGE SCALE GENOMIC DNA]</scope>
</reference>
<proteinExistence type="predicted"/>
<organism evidence="1 2">
    <name type="scientific">Tupaia chinensis</name>
    <name type="common">Chinese tree shrew</name>
    <name type="synonym">Tupaia belangeri chinensis</name>
    <dbReference type="NCBI Taxonomy" id="246437"/>
    <lineage>
        <taxon>Eukaryota</taxon>
        <taxon>Metazoa</taxon>
        <taxon>Chordata</taxon>
        <taxon>Craniata</taxon>
        <taxon>Vertebrata</taxon>
        <taxon>Euteleostomi</taxon>
        <taxon>Mammalia</taxon>
        <taxon>Eutheria</taxon>
        <taxon>Euarchontoglires</taxon>
        <taxon>Scandentia</taxon>
        <taxon>Tupaiidae</taxon>
        <taxon>Tupaia</taxon>
    </lineage>
</organism>
<evidence type="ECO:0000313" key="1">
    <source>
        <dbReference type="EMBL" id="ELW56030.1"/>
    </source>
</evidence>
<protein>
    <submittedName>
        <fullName evidence="1">Uncharacterized protein</fullName>
    </submittedName>
</protein>
<dbReference type="EMBL" id="KB320924">
    <property type="protein sequence ID" value="ELW56030.1"/>
    <property type="molecule type" value="Genomic_DNA"/>
</dbReference>
<dbReference type="AlphaFoldDB" id="L9JZN8"/>
<evidence type="ECO:0000313" key="2">
    <source>
        <dbReference type="Proteomes" id="UP000011518"/>
    </source>
</evidence>
<dbReference type="InParanoid" id="L9JZN8"/>
<keyword evidence="2" id="KW-1185">Reference proteome</keyword>
<gene>
    <name evidence="1" type="ORF">TREES_T100012104</name>
</gene>
<reference evidence="2" key="1">
    <citation type="submission" date="2012-07" db="EMBL/GenBank/DDBJ databases">
        <title>Genome of the Chinese tree shrew, a rising model animal genetically related to primates.</title>
        <authorList>
            <person name="Zhang G."/>
            <person name="Fan Y."/>
            <person name="Yao Y."/>
            <person name="Huang Z."/>
        </authorList>
    </citation>
    <scope>NUCLEOTIDE SEQUENCE [LARGE SCALE GENOMIC DNA]</scope>
</reference>
<dbReference type="Proteomes" id="UP000011518">
    <property type="component" value="Unassembled WGS sequence"/>
</dbReference>
<accession>L9JZN8</accession>